<name>A0A8J7DWR9_9CYAN</name>
<evidence type="ECO:0000313" key="1">
    <source>
        <dbReference type="EMBL" id="MBE9116238.1"/>
    </source>
</evidence>
<gene>
    <name evidence="1" type="ORF">IQ249_10055</name>
</gene>
<proteinExistence type="predicted"/>
<dbReference type="InterPro" id="IPR053747">
    <property type="entry name" value="Fluoresc_Recovery_Reg"/>
</dbReference>
<evidence type="ECO:0000313" key="2">
    <source>
        <dbReference type="Proteomes" id="UP000654482"/>
    </source>
</evidence>
<reference evidence="1" key="1">
    <citation type="submission" date="2020-10" db="EMBL/GenBank/DDBJ databases">
        <authorList>
            <person name="Castelo-Branco R."/>
            <person name="Eusebio N."/>
            <person name="Adriana R."/>
            <person name="Vieira A."/>
            <person name="Brugerolle De Fraissinette N."/>
            <person name="Rezende De Castro R."/>
            <person name="Schneider M.P."/>
            <person name="Vasconcelos V."/>
            <person name="Leao P.N."/>
        </authorList>
    </citation>
    <scope>NUCLEOTIDE SEQUENCE</scope>
    <source>
        <strain evidence="1">LEGE 07157</strain>
    </source>
</reference>
<dbReference type="EMBL" id="JADEWZ010000012">
    <property type="protein sequence ID" value="MBE9116238.1"/>
    <property type="molecule type" value="Genomic_DNA"/>
</dbReference>
<protein>
    <recommendedName>
        <fullName evidence="3">Fluorescence recovery protein</fullName>
    </recommendedName>
</protein>
<dbReference type="Gene3D" id="6.10.140.1840">
    <property type="match status" value="1"/>
</dbReference>
<organism evidence="1 2">
    <name type="scientific">Lusitaniella coriacea LEGE 07157</name>
    <dbReference type="NCBI Taxonomy" id="945747"/>
    <lineage>
        <taxon>Bacteria</taxon>
        <taxon>Bacillati</taxon>
        <taxon>Cyanobacteriota</taxon>
        <taxon>Cyanophyceae</taxon>
        <taxon>Spirulinales</taxon>
        <taxon>Lusitaniellaceae</taxon>
        <taxon>Lusitaniella</taxon>
    </lineage>
</organism>
<dbReference type="InterPro" id="IPR041601">
    <property type="entry name" value="FRP"/>
</dbReference>
<sequence>MNESETQWSKTEKNIARQAFDKAHQLEIEKLIEEVKERARNISKVEDMWKLHDFLSAKRYDIDGKYDDRDSSLIFVFAQLVREKLLSMDELDGLAPEKRAKIVALSRM</sequence>
<accession>A0A8J7DWR9</accession>
<keyword evidence="2" id="KW-1185">Reference proteome</keyword>
<dbReference type="Pfam" id="PF18032">
    <property type="entry name" value="FRP"/>
    <property type="match status" value="1"/>
</dbReference>
<dbReference type="RefSeq" id="WP_194029332.1">
    <property type="nucleotide sequence ID" value="NZ_JADEWZ010000012.1"/>
</dbReference>
<dbReference type="Proteomes" id="UP000654482">
    <property type="component" value="Unassembled WGS sequence"/>
</dbReference>
<dbReference type="AlphaFoldDB" id="A0A8J7DWR9"/>
<evidence type="ECO:0008006" key="3">
    <source>
        <dbReference type="Google" id="ProtNLM"/>
    </source>
</evidence>
<dbReference type="GO" id="GO:0042651">
    <property type="term" value="C:thylakoid membrane"/>
    <property type="evidence" value="ECO:0007669"/>
    <property type="project" value="InterPro"/>
</dbReference>
<comment type="caution">
    <text evidence="1">The sequence shown here is derived from an EMBL/GenBank/DDBJ whole genome shotgun (WGS) entry which is preliminary data.</text>
</comment>